<evidence type="ECO:0000313" key="2">
    <source>
        <dbReference type="EnsemblPlants" id="OB06G34400.1"/>
    </source>
</evidence>
<accession>J3MHE6</accession>
<evidence type="ECO:0000256" key="1">
    <source>
        <dbReference type="SAM" id="MobiDB-lite"/>
    </source>
</evidence>
<dbReference type="Gramene" id="OB06G34400.1">
    <property type="protein sequence ID" value="OB06G34400.1"/>
    <property type="gene ID" value="OB06G34400"/>
</dbReference>
<dbReference type="HOGENOM" id="CLU_1716065_0_0_1"/>
<dbReference type="EnsemblPlants" id="OB06G34400.1">
    <property type="protein sequence ID" value="OB06G34400.1"/>
    <property type="gene ID" value="OB06G34400"/>
</dbReference>
<keyword evidence="3" id="KW-1185">Reference proteome</keyword>
<sequence>MGAFGFSCAVASLSRVGGGSRRRRRSRDEEAGDASETALPCVAAEEGRNERSGAVPSPSGVAGDDGQAKAGADGRPTGRTRTAARGGRSGRARRWQLRACGCGVQEKKIVRLLLPVDWAEKFPPSRPVRTRMRAGVKGKMAPGRAFGPKRTRP</sequence>
<name>J3MHE6_ORYBR</name>
<evidence type="ECO:0000313" key="3">
    <source>
        <dbReference type="Proteomes" id="UP000006038"/>
    </source>
</evidence>
<proteinExistence type="predicted"/>
<protein>
    <submittedName>
        <fullName evidence="2">Uncharacterized protein</fullName>
    </submittedName>
</protein>
<reference evidence="2" key="1">
    <citation type="journal article" date="2013" name="Nat. Commun.">
        <title>Whole-genome sequencing of Oryza brachyantha reveals mechanisms underlying Oryza genome evolution.</title>
        <authorList>
            <person name="Chen J."/>
            <person name="Huang Q."/>
            <person name="Gao D."/>
            <person name="Wang J."/>
            <person name="Lang Y."/>
            <person name="Liu T."/>
            <person name="Li B."/>
            <person name="Bai Z."/>
            <person name="Luis Goicoechea J."/>
            <person name="Liang C."/>
            <person name="Chen C."/>
            <person name="Zhang W."/>
            <person name="Sun S."/>
            <person name="Liao Y."/>
            <person name="Zhang X."/>
            <person name="Yang L."/>
            <person name="Song C."/>
            <person name="Wang M."/>
            <person name="Shi J."/>
            <person name="Liu G."/>
            <person name="Liu J."/>
            <person name="Zhou H."/>
            <person name="Zhou W."/>
            <person name="Yu Q."/>
            <person name="An N."/>
            <person name="Chen Y."/>
            <person name="Cai Q."/>
            <person name="Wang B."/>
            <person name="Liu B."/>
            <person name="Min J."/>
            <person name="Huang Y."/>
            <person name="Wu H."/>
            <person name="Li Z."/>
            <person name="Zhang Y."/>
            <person name="Yin Y."/>
            <person name="Song W."/>
            <person name="Jiang J."/>
            <person name="Jackson S.A."/>
            <person name="Wing R.A."/>
            <person name="Wang J."/>
            <person name="Chen M."/>
        </authorList>
    </citation>
    <scope>NUCLEOTIDE SEQUENCE [LARGE SCALE GENOMIC DNA]</scope>
    <source>
        <strain evidence="2">cv. IRGC 101232</strain>
    </source>
</reference>
<dbReference type="AlphaFoldDB" id="J3MHE6"/>
<reference evidence="2" key="2">
    <citation type="submission" date="2013-04" db="UniProtKB">
        <authorList>
            <consortium name="EnsemblPlants"/>
        </authorList>
    </citation>
    <scope>IDENTIFICATION</scope>
</reference>
<organism evidence="2">
    <name type="scientific">Oryza brachyantha</name>
    <name type="common">malo sina</name>
    <dbReference type="NCBI Taxonomy" id="4533"/>
    <lineage>
        <taxon>Eukaryota</taxon>
        <taxon>Viridiplantae</taxon>
        <taxon>Streptophyta</taxon>
        <taxon>Embryophyta</taxon>
        <taxon>Tracheophyta</taxon>
        <taxon>Spermatophyta</taxon>
        <taxon>Magnoliopsida</taxon>
        <taxon>Liliopsida</taxon>
        <taxon>Poales</taxon>
        <taxon>Poaceae</taxon>
        <taxon>BOP clade</taxon>
        <taxon>Oryzoideae</taxon>
        <taxon>Oryzeae</taxon>
        <taxon>Oryzinae</taxon>
        <taxon>Oryza</taxon>
    </lineage>
</organism>
<dbReference type="Proteomes" id="UP000006038">
    <property type="component" value="Chromosome 6"/>
</dbReference>
<feature type="region of interest" description="Disordered" evidence="1">
    <location>
        <begin position="14"/>
        <end position="90"/>
    </location>
</feature>
<feature type="compositionally biased region" description="Low complexity" evidence="1">
    <location>
        <begin position="62"/>
        <end position="86"/>
    </location>
</feature>
<feature type="region of interest" description="Disordered" evidence="1">
    <location>
        <begin position="121"/>
        <end position="153"/>
    </location>
</feature>